<dbReference type="PROSITE" id="PS51186">
    <property type="entry name" value="GNAT"/>
    <property type="match status" value="1"/>
</dbReference>
<dbReference type="EC" id="2.3.1.-" evidence="4"/>
<dbReference type="InterPro" id="IPR016181">
    <property type="entry name" value="Acyl_CoA_acyltransferase"/>
</dbReference>
<dbReference type="GO" id="GO:0016746">
    <property type="term" value="F:acyltransferase activity"/>
    <property type="evidence" value="ECO:0007669"/>
    <property type="project" value="UniProtKB-KW"/>
</dbReference>
<keyword evidence="1 4" id="KW-0808">Transferase</keyword>
<evidence type="ECO:0000256" key="2">
    <source>
        <dbReference type="ARBA" id="ARBA00023315"/>
    </source>
</evidence>
<dbReference type="PANTHER" id="PTHR43877">
    <property type="entry name" value="AMINOALKYLPHOSPHONATE N-ACETYLTRANSFERASE-RELATED-RELATED"/>
    <property type="match status" value="1"/>
</dbReference>
<evidence type="ECO:0000313" key="5">
    <source>
        <dbReference type="Proteomes" id="UP001381003"/>
    </source>
</evidence>
<organism evidence="4 5">
    <name type="scientific">Janibacter terrae</name>
    <dbReference type="NCBI Taxonomy" id="103817"/>
    <lineage>
        <taxon>Bacteria</taxon>
        <taxon>Bacillati</taxon>
        <taxon>Actinomycetota</taxon>
        <taxon>Actinomycetes</taxon>
        <taxon>Micrococcales</taxon>
        <taxon>Intrasporangiaceae</taxon>
        <taxon>Janibacter</taxon>
    </lineage>
</organism>
<feature type="domain" description="N-acetyltransferase" evidence="3">
    <location>
        <begin position="9"/>
        <end position="154"/>
    </location>
</feature>
<accession>A0ABZ2FA93</accession>
<evidence type="ECO:0000256" key="1">
    <source>
        <dbReference type="ARBA" id="ARBA00022679"/>
    </source>
</evidence>
<gene>
    <name evidence="4" type="ORF">N5P18_10975</name>
</gene>
<dbReference type="InterPro" id="IPR000182">
    <property type="entry name" value="GNAT_dom"/>
</dbReference>
<dbReference type="Proteomes" id="UP001381003">
    <property type="component" value="Chromosome"/>
</dbReference>
<evidence type="ECO:0000313" key="4">
    <source>
        <dbReference type="EMBL" id="WWF04214.1"/>
    </source>
</evidence>
<keyword evidence="2 4" id="KW-0012">Acyltransferase</keyword>
<keyword evidence="5" id="KW-1185">Reference proteome</keyword>
<reference evidence="4 5" key="1">
    <citation type="submission" date="2022-09" db="EMBL/GenBank/DDBJ databases">
        <title>Complete genome sequence of Janibacter terrae strain COS04-44, PCL-degrading bacteria isolated from oil spilled coast.</title>
        <authorList>
            <person name="Park H."/>
            <person name="Kim J.Y."/>
            <person name="An S.H."/>
            <person name="Lee C.M."/>
            <person name="Weon H.-Y."/>
        </authorList>
    </citation>
    <scope>NUCLEOTIDE SEQUENCE [LARGE SCALE GENOMIC DNA]</scope>
    <source>
        <strain evidence="4 5">COS04-44</strain>
    </source>
</reference>
<name>A0ABZ2FA93_9MICO</name>
<dbReference type="CDD" id="cd04301">
    <property type="entry name" value="NAT_SF"/>
    <property type="match status" value="1"/>
</dbReference>
<dbReference type="InterPro" id="IPR050832">
    <property type="entry name" value="Bact_Acetyltransf"/>
</dbReference>
<proteinExistence type="predicted"/>
<dbReference type="SUPFAM" id="SSF55729">
    <property type="entry name" value="Acyl-CoA N-acyltransferases (Nat)"/>
    <property type="match status" value="1"/>
</dbReference>
<dbReference type="EMBL" id="CP104874">
    <property type="protein sequence ID" value="WWF04214.1"/>
    <property type="molecule type" value="Genomic_DNA"/>
</dbReference>
<sequence length="157" mass="17215">MTTVTQTPFVLREVRWQDLAELAGHEVDLFGTEAWSEASWWGELAGRPRREYLLAEDDEGIAGYAGLDHGGEVSDLMTIATLPRARGTGLGRRLLEELVERSRAAGAERLLLEVRADNAAARGLYAARGFELLQTRRGYYAGGVDALVLALDLGRQS</sequence>
<evidence type="ECO:0000259" key="3">
    <source>
        <dbReference type="PROSITE" id="PS51186"/>
    </source>
</evidence>
<dbReference type="Gene3D" id="3.40.630.30">
    <property type="match status" value="1"/>
</dbReference>
<dbReference type="RefSeq" id="WP_338537678.1">
    <property type="nucleotide sequence ID" value="NZ_CP104874.1"/>
</dbReference>
<dbReference type="Pfam" id="PF00583">
    <property type="entry name" value="Acetyltransf_1"/>
    <property type="match status" value="1"/>
</dbReference>
<protein>
    <submittedName>
        <fullName evidence="4">GNAT family N-acetyltransferase</fullName>
        <ecNumber evidence="4">2.3.1.-</ecNumber>
    </submittedName>
</protein>